<evidence type="ECO:0000256" key="9">
    <source>
        <dbReference type="ARBA" id="ARBA00023277"/>
    </source>
</evidence>
<evidence type="ECO:0000256" key="7">
    <source>
        <dbReference type="ARBA" id="ARBA00022679"/>
    </source>
</evidence>
<evidence type="ECO:0000256" key="3">
    <source>
        <dbReference type="ARBA" id="ARBA00004964"/>
    </source>
</evidence>
<dbReference type="CDD" id="cd02855">
    <property type="entry name" value="E_set_GBE_prok_N"/>
    <property type="match status" value="1"/>
</dbReference>
<dbReference type="InterPro" id="IPR037439">
    <property type="entry name" value="Branching_enzy"/>
</dbReference>
<evidence type="ECO:0000256" key="2">
    <source>
        <dbReference type="ARBA" id="ARBA00002953"/>
    </source>
</evidence>
<dbReference type="SUPFAM" id="SSF51445">
    <property type="entry name" value="(Trans)glycosidases"/>
    <property type="match status" value="1"/>
</dbReference>
<dbReference type="InterPro" id="IPR013783">
    <property type="entry name" value="Ig-like_fold"/>
</dbReference>
<sequence length="658" mass="75256">MDQRELIEKYVPNDDIYLFNTGGARMAYLTFGCRYMPECGMHRFVVWAPNAREVSVVGDFNGWDGSASPMTRREDGVWCAFVPNVKQGDIYKYRVVSRDGNAVLKADPFAFHSETGPATGSRVWDIDGWEWQDGKYMAAREKHDALRSPMSIYELHLGSWRLREGETFPNYRNVADELAVYCRDMGFTHVELMPITEYPFEGSWGYQVTGYFAPTSRYGTPQDFMYFVDKLHSEGIGVIIDFVPAHFPRDEHGLRLFDGTPCFECSERRMAEHPDWGTMIFDYGKPQVQSFLVSSAMFFFDKYHVDGIRVDAVSSMLYLDYGRRGGEWTPNKDGGNINYGAVDFLRALNHAVLSTYPGAVTIAEESTAYPLVSRPPEAGGLGFTFKWDMGFMHDTLDYMALDPYFRSYNHNRLTFSMMYAFSENFILAFSHDEVVHGKASMVNKMWGDYDTKFASLRALYGYQFAHPGKKLMFMGGEFAQFIEWNYKQQLDWMLLDFPKHRGMLDYVRDLNLIYGSTPALYRIDDSWDGFVWLNVDDYERSSVAFMRKASRSRSYIVCALNFTPVQYDGFTIGLPRRGTLTELINSDDVKYGGCGVHNAAEVHSVDEPFAGQKYSAAITLPAMSAVWFKFTPEQRKKAEPKSKAAPKAKSAPKRRKNS</sequence>
<evidence type="ECO:0000256" key="4">
    <source>
        <dbReference type="ARBA" id="ARBA00009000"/>
    </source>
</evidence>
<dbReference type="InterPro" id="IPR017853">
    <property type="entry name" value="GH"/>
</dbReference>
<dbReference type="HAMAP" id="MF_00685">
    <property type="entry name" value="GlgB"/>
    <property type="match status" value="1"/>
</dbReference>
<evidence type="ECO:0000313" key="14">
    <source>
        <dbReference type="EMBL" id="HIQ78696.1"/>
    </source>
</evidence>
<dbReference type="InterPro" id="IPR004193">
    <property type="entry name" value="Glyco_hydro_13_N"/>
</dbReference>
<comment type="pathway">
    <text evidence="3 10">Glycan biosynthesis; glycogen biosynthesis.</text>
</comment>
<reference evidence="14" key="1">
    <citation type="submission" date="2020-10" db="EMBL/GenBank/DDBJ databases">
        <authorList>
            <person name="Gilroy R."/>
        </authorList>
    </citation>
    <scope>NUCLEOTIDE SEQUENCE</scope>
    <source>
        <strain evidence="14">ChiBcolR7-354</strain>
    </source>
</reference>
<evidence type="ECO:0000256" key="1">
    <source>
        <dbReference type="ARBA" id="ARBA00000826"/>
    </source>
</evidence>
<dbReference type="EMBL" id="DVGA01000053">
    <property type="protein sequence ID" value="HIQ78696.1"/>
    <property type="molecule type" value="Genomic_DNA"/>
</dbReference>
<dbReference type="FunFam" id="3.20.20.80:FF:000003">
    <property type="entry name" value="1,4-alpha-glucan branching enzyme GlgB"/>
    <property type="match status" value="1"/>
</dbReference>
<keyword evidence="6 10" id="KW-0328">Glycosyltransferase</keyword>
<dbReference type="InterPro" id="IPR044143">
    <property type="entry name" value="GlgB_N_E_set_prok"/>
</dbReference>
<evidence type="ECO:0000313" key="15">
    <source>
        <dbReference type="Proteomes" id="UP000824262"/>
    </source>
</evidence>
<dbReference type="SMART" id="SM00642">
    <property type="entry name" value="Aamy"/>
    <property type="match status" value="1"/>
</dbReference>
<dbReference type="GO" id="GO:0005829">
    <property type="term" value="C:cytosol"/>
    <property type="evidence" value="ECO:0007669"/>
    <property type="project" value="TreeGrafter"/>
</dbReference>
<dbReference type="PIRSF" id="PIRSF000463">
    <property type="entry name" value="GlgB"/>
    <property type="match status" value="1"/>
</dbReference>
<dbReference type="Proteomes" id="UP000824262">
    <property type="component" value="Unassembled WGS sequence"/>
</dbReference>
<comment type="function">
    <text evidence="2 10">Catalyzes the formation of the alpha-1,6-glucosidic linkages in glycogen by scission of a 1,4-alpha-linked oligosaccharide from growing alpha-1,4-glucan chains and the subsequent attachment of the oligosaccharide to the alpha-1,6 position.</text>
</comment>
<dbReference type="InterPro" id="IPR006407">
    <property type="entry name" value="GlgB"/>
</dbReference>
<organism evidence="14 15">
    <name type="scientific">Candidatus Scatomorpha intestinavium</name>
    <dbReference type="NCBI Taxonomy" id="2840922"/>
    <lineage>
        <taxon>Bacteria</taxon>
        <taxon>Bacillati</taxon>
        <taxon>Bacillota</taxon>
        <taxon>Clostridia</taxon>
        <taxon>Eubacteriales</taxon>
        <taxon>Candidatus Scatomorpha</taxon>
    </lineage>
</organism>
<proteinExistence type="inferred from homology"/>
<dbReference type="FunFam" id="2.60.40.1180:FF:000002">
    <property type="entry name" value="1,4-alpha-glucan branching enzyme GlgB"/>
    <property type="match status" value="1"/>
</dbReference>
<keyword evidence="8 10" id="KW-0320">Glycogen biosynthesis</keyword>
<comment type="caution">
    <text evidence="14">The sequence shown here is derived from an EMBL/GenBank/DDBJ whole genome shotgun (WGS) entry which is preliminary data.</text>
</comment>
<dbReference type="EC" id="2.4.1.18" evidence="10"/>
<keyword evidence="9 10" id="KW-0119">Carbohydrate metabolism</keyword>
<comment type="similarity">
    <text evidence="4 10">Belongs to the glycosyl hydrolase 13 family. GlgB subfamily.</text>
</comment>
<dbReference type="CDD" id="cd11322">
    <property type="entry name" value="AmyAc_Glg_BE"/>
    <property type="match status" value="1"/>
</dbReference>
<feature type="region of interest" description="Disordered" evidence="12">
    <location>
        <begin position="633"/>
        <end position="658"/>
    </location>
</feature>
<dbReference type="InterPro" id="IPR006048">
    <property type="entry name" value="A-amylase/branching_C"/>
</dbReference>
<evidence type="ECO:0000256" key="8">
    <source>
        <dbReference type="ARBA" id="ARBA00023056"/>
    </source>
</evidence>
<evidence type="ECO:0000259" key="13">
    <source>
        <dbReference type="SMART" id="SM00642"/>
    </source>
</evidence>
<feature type="compositionally biased region" description="Basic residues" evidence="12">
    <location>
        <begin position="644"/>
        <end position="658"/>
    </location>
</feature>
<evidence type="ECO:0000256" key="11">
    <source>
        <dbReference type="PIRSR" id="PIRSR000463-1"/>
    </source>
</evidence>
<gene>
    <name evidence="10 14" type="primary">glgB</name>
    <name evidence="14" type="ORF">IAB77_05495</name>
</gene>
<evidence type="ECO:0000256" key="10">
    <source>
        <dbReference type="HAMAP-Rule" id="MF_00685"/>
    </source>
</evidence>
<feature type="domain" description="Glycosyl hydrolase family 13 catalytic" evidence="13">
    <location>
        <begin position="154"/>
        <end position="508"/>
    </location>
</feature>
<dbReference type="InterPro" id="IPR006047">
    <property type="entry name" value="GH13_cat_dom"/>
</dbReference>
<evidence type="ECO:0000256" key="5">
    <source>
        <dbReference type="ARBA" id="ARBA00022600"/>
    </source>
</evidence>
<accession>A0A9D1CSK3</accession>
<evidence type="ECO:0000256" key="12">
    <source>
        <dbReference type="SAM" id="MobiDB-lite"/>
    </source>
</evidence>
<keyword evidence="5 10" id="KW-0321">Glycogen metabolism</keyword>
<dbReference type="NCBIfam" id="NF008967">
    <property type="entry name" value="PRK12313.1"/>
    <property type="match status" value="1"/>
</dbReference>
<dbReference type="PANTHER" id="PTHR43651">
    <property type="entry name" value="1,4-ALPHA-GLUCAN-BRANCHING ENZYME"/>
    <property type="match status" value="1"/>
</dbReference>
<feature type="active site" description="Proton donor" evidence="10 11">
    <location>
        <position position="364"/>
    </location>
</feature>
<dbReference type="NCBIfam" id="NF003811">
    <property type="entry name" value="PRK05402.1"/>
    <property type="match status" value="1"/>
</dbReference>
<comment type="catalytic activity">
    <reaction evidence="1 10">
        <text>Transfers a segment of a (1-&gt;4)-alpha-D-glucan chain to a primary hydroxy group in a similar glucan chain.</text>
        <dbReference type="EC" id="2.4.1.18"/>
    </reaction>
</comment>
<dbReference type="SUPFAM" id="SSF51011">
    <property type="entry name" value="Glycosyl hydrolase domain"/>
    <property type="match status" value="1"/>
</dbReference>
<dbReference type="GO" id="GO:0005978">
    <property type="term" value="P:glycogen biosynthetic process"/>
    <property type="evidence" value="ECO:0007669"/>
    <property type="project" value="UniProtKB-UniRule"/>
</dbReference>
<protein>
    <recommendedName>
        <fullName evidence="10">1,4-alpha-glucan branching enzyme GlgB</fullName>
        <ecNumber evidence="10">2.4.1.18</ecNumber>
    </recommendedName>
    <alternativeName>
        <fullName evidence="10">1,4-alpha-D-glucan:1,4-alpha-D-glucan 6-glucosyl-transferase</fullName>
    </alternativeName>
    <alternativeName>
        <fullName evidence="10">Alpha-(1-&gt;4)-glucan branching enzyme</fullName>
    </alternativeName>
    <alternativeName>
        <fullName evidence="10">Glycogen branching enzyme</fullName>
        <shortName evidence="10">BE</shortName>
    </alternativeName>
</protein>
<dbReference type="PANTHER" id="PTHR43651:SF3">
    <property type="entry name" value="1,4-ALPHA-GLUCAN-BRANCHING ENZYME"/>
    <property type="match status" value="1"/>
</dbReference>
<dbReference type="Gene3D" id="3.20.20.80">
    <property type="entry name" value="Glycosidases"/>
    <property type="match status" value="1"/>
</dbReference>
<name>A0A9D1CSK3_9FIRM</name>
<dbReference type="AlphaFoldDB" id="A0A9D1CSK3"/>
<feature type="active site" description="Nucleophile" evidence="10 11">
    <location>
        <position position="311"/>
    </location>
</feature>
<dbReference type="Pfam" id="PF02806">
    <property type="entry name" value="Alpha-amylase_C"/>
    <property type="match status" value="1"/>
</dbReference>
<dbReference type="NCBIfam" id="TIGR01515">
    <property type="entry name" value="branching_enzym"/>
    <property type="match status" value="1"/>
</dbReference>
<dbReference type="Pfam" id="PF00128">
    <property type="entry name" value="Alpha-amylase"/>
    <property type="match status" value="1"/>
</dbReference>
<dbReference type="GO" id="GO:0004553">
    <property type="term" value="F:hydrolase activity, hydrolyzing O-glycosyl compounds"/>
    <property type="evidence" value="ECO:0007669"/>
    <property type="project" value="InterPro"/>
</dbReference>
<feature type="compositionally biased region" description="Basic and acidic residues" evidence="12">
    <location>
        <begin position="633"/>
        <end position="642"/>
    </location>
</feature>
<dbReference type="Pfam" id="PF02922">
    <property type="entry name" value="CBM_48"/>
    <property type="match status" value="1"/>
</dbReference>
<reference evidence="14" key="2">
    <citation type="journal article" date="2021" name="PeerJ">
        <title>Extensive microbial diversity within the chicken gut microbiome revealed by metagenomics and culture.</title>
        <authorList>
            <person name="Gilroy R."/>
            <person name="Ravi A."/>
            <person name="Getino M."/>
            <person name="Pursley I."/>
            <person name="Horton D.L."/>
            <person name="Alikhan N.F."/>
            <person name="Baker D."/>
            <person name="Gharbi K."/>
            <person name="Hall N."/>
            <person name="Watson M."/>
            <person name="Adriaenssens E.M."/>
            <person name="Foster-Nyarko E."/>
            <person name="Jarju S."/>
            <person name="Secka A."/>
            <person name="Antonio M."/>
            <person name="Oren A."/>
            <person name="Chaudhuri R.R."/>
            <person name="La Ragione R."/>
            <person name="Hildebrand F."/>
            <person name="Pallen M.J."/>
        </authorList>
    </citation>
    <scope>NUCLEOTIDE SEQUENCE</scope>
    <source>
        <strain evidence="14">ChiBcolR7-354</strain>
    </source>
</reference>
<dbReference type="GO" id="GO:0003844">
    <property type="term" value="F:1,4-alpha-glucan branching enzyme activity"/>
    <property type="evidence" value="ECO:0007669"/>
    <property type="project" value="UniProtKB-UniRule"/>
</dbReference>
<dbReference type="InterPro" id="IPR013780">
    <property type="entry name" value="Glyco_hydro_b"/>
</dbReference>
<dbReference type="GO" id="GO:0043169">
    <property type="term" value="F:cation binding"/>
    <property type="evidence" value="ECO:0007669"/>
    <property type="project" value="InterPro"/>
</dbReference>
<comment type="subunit">
    <text evidence="10">Monomer.</text>
</comment>
<keyword evidence="7 10" id="KW-0808">Transferase</keyword>
<dbReference type="Gene3D" id="2.60.40.1180">
    <property type="entry name" value="Golgi alpha-mannosidase II"/>
    <property type="match status" value="1"/>
</dbReference>
<evidence type="ECO:0000256" key="6">
    <source>
        <dbReference type="ARBA" id="ARBA00022676"/>
    </source>
</evidence>
<dbReference type="Gene3D" id="2.60.40.10">
    <property type="entry name" value="Immunoglobulins"/>
    <property type="match status" value="1"/>
</dbReference>